<evidence type="ECO:0000256" key="3">
    <source>
        <dbReference type="ARBA" id="ARBA00010447"/>
    </source>
</evidence>
<dbReference type="RefSeq" id="WP_150806544.1">
    <property type="nucleotide sequence ID" value="NZ_CABVHY010000033.1"/>
</dbReference>
<dbReference type="PANTHER" id="PTHR43586:SF8">
    <property type="entry name" value="CYSTEINE DESULFURASE 1, CHLOROPLASTIC"/>
    <property type="match status" value="1"/>
</dbReference>
<keyword evidence="5 8" id="KW-0663">Pyridoxal phosphate</keyword>
<reference evidence="10 11" key="1">
    <citation type="submission" date="2019-09" db="EMBL/GenBank/DDBJ databases">
        <authorList>
            <person name="Chandra G."/>
            <person name="Truman W A."/>
        </authorList>
    </citation>
    <scope>NUCLEOTIDE SEQUENCE [LARGE SCALE GENOMIC DNA]</scope>
    <source>
        <strain evidence="10">PS723</strain>
    </source>
</reference>
<dbReference type="NCBIfam" id="TIGR01979">
    <property type="entry name" value="sufS"/>
    <property type="match status" value="1"/>
</dbReference>
<dbReference type="PIRSF" id="PIRSF005572">
    <property type="entry name" value="NifS"/>
    <property type="match status" value="1"/>
</dbReference>
<dbReference type="Proteomes" id="UP000379480">
    <property type="component" value="Unassembled WGS sequence"/>
</dbReference>
<dbReference type="OrthoDB" id="9808002at2"/>
<organism evidence="10 11">
    <name type="scientific">Pseudomonas fluorescens</name>
    <dbReference type="NCBI Taxonomy" id="294"/>
    <lineage>
        <taxon>Bacteria</taxon>
        <taxon>Pseudomonadati</taxon>
        <taxon>Pseudomonadota</taxon>
        <taxon>Gammaproteobacteria</taxon>
        <taxon>Pseudomonadales</taxon>
        <taxon>Pseudomonadaceae</taxon>
        <taxon>Pseudomonas</taxon>
    </lineage>
</organism>
<dbReference type="GO" id="GO:0006534">
    <property type="term" value="P:cysteine metabolic process"/>
    <property type="evidence" value="ECO:0007669"/>
    <property type="project" value="UniProtKB-UniRule"/>
</dbReference>
<proteinExistence type="inferred from homology"/>
<dbReference type="InterPro" id="IPR020578">
    <property type="entry name" value="Aminotrans_V_PyrdxlP_BS"/>
</dbReference>
<evidence type="ECO:0000259" key="9">
    <source>
        <dbReference type="Pfam" id="PF00266"/>
    </source>
</evidence>
<dbReference type="InterPro" id="IPR015421">
    <property type="entry name" value="PyrdxlP-dep_Trfase_major"/>
</dbReference>
<evidence type="ECO:0000256" key="1">
    <source>
        <dbReference type="ARBA" id="ARBA00001933"/>
    </source>
</evidence>
<dbReference type="InterPro" id="IPR015422">
    <property type="entry name" value="PyrdxlP-dep_Trfase_small"/>
</dbReference>
<evidence type="ECO:0000256" key="7">
    <source>
        <dbReference type="RuleBase" id="RU004504"/>
    </source>
</evidence>
<comment type="catalytic activity">
    <reaction evidence="6 8">
        <text>(sulfur carrier)-H + L-cysteine = (sulfur carrier)-SH + L-alanine</text>
        <dbReference type="Rhea" id="RHEA:43892"/>
        <dbReference type="Rhea" id="RHEA-COMP:14737"/>
        <dbReference type="Rhea" id="RHEA-COMP:14739"/>
        <dbReference type="ChEBI" id="CHEBI:29917"/>
        <dbReference type="ChEBI" id="CHEBI:35235"/>
        <dbReference type="ChEBI" id="CHEBI:57972"/>
        <dbReference type="ChEBI" id="CHEBI:64428"/>
        <dbReference type="EC" id="2.8.1.7"/>
    </reaction>
</comment>
<evidence type="ECO:0000256" key="4">
    <source>
        <dbReference type="ARBA" id="ARBA00022679"/>
    </source>
</evidence>
<feature type="domain" description="Aminotransferase class V" evidence="9">
    <location>
        <begin position="43"/>
        <end position="413"/>
    </location>
</feature>
<dbReference type="PROSITE" id="PS00595">
    <property type="entry name" value="AA_TRANSFER_CLASS_5"/>
    <property type="match status" value="1"/>
</dbReference>
<dbReference type="InterPro" id="IPR010970">
    <property type="entry name" value="Cys_dSase_SufS"/>
</dbReference>
<dbReference type="InterPro" id="IPR015424">
    <property type="entry name" value="PyrdxlP-dep_Trfase"/>
</dbReference>
<dbReference type="GO" id="GO:0030170">
    <property type="term" value="F:pyridoxal phosphate binding"/>
    <property type="evidence" value="ECO:0007669"/>
    <property type="project" value="UniProtKB-UniRule"/>
</dbReference>
<dbReference type="InterPro" id="IPR016454">
    <property type="entry name" value="Cysteine_dSase"/>
</dbReference>
<dbReference type="Pfam" id="PF00266">
    <property type="entry name" value="Aminotran_5"/>
    <property type="match status" value="1"/>
</dbReference>
<comment type="cofactor">
    <cofactor evidence="1 7">
        <name>pyridoxal 5'-phosphate</name>
        <dbReference type="ChEBI" id="CHEBI:597326"/>
    </cofactor>
</comment>
<protein>
    <recommendedName>
        <fullName evidence="8">Cysteine desulfurase</fullName>
        <ecNumber evidence="8">2.8.1.7</ecNumber>
    </recommendedName>
</protein>
<evidence type="ECO:0000256" key="2">
    <source>
        <dbReference type="ARBA" id="ARBA00002824"/>
    </source>
</evidence>
<dbReference type="SUPFAM" id="SSF53383">
    <property type="entry name" value="PLP-dependent transferases"/>
    <property type="match status" value="1"/>
</dbReference>
<dbReference type="GO" id="GO:0031071">
    <property type="term" value="F:cysteine desulfurase activity"/>
    <property type="evidence" value="ECO:0007669"/>
    <property type="project" value="UniProtKB-UniRule"/>
</dbReference>
<name>A0A5E7F989_PSEFL</name>
<evidence type="ECO:0000313" key="10">
    <source>
        <dbReference type="EMBL" id="VVO34577.1"/>
    </source>
</evidence>
<evidence type="ECO:0000256" key="5">
    <source>
        <dbReference type="ARBA" id="ARBA00022898"/>
    </source>
</evidence>
<accession>A0A5E7F989</accession>
<dbReference type="EMBL" id="CABVHY010000033">
    <property type="protein sequence ID" value="VVO34577.1"/>
    <property type="molecule type" value="Genomic_DNA"/>
</dbReference>
<dbReference type="AlphaFoldDB" id="A0A5E7F989"/>
<dbReference type="CDD" id="cd06453">
    <property type="entry name" value="SufS_like"/>
    <property type="match status" value="1"/>
</dbReference>
<gene>
    <name evidence="10" type="primary">sufS_3</name>
    <name evidence="10" type="ORF">PS723_05270</name>
</gene>
<keyword evidence="4 8" id="KW-0808">Transferase</keyword>
<dbReference type="InterPro" id="IPR000192">
    <property type="entry name" value="Aminotrans_V_dom"/>
</dbReference>
<comment type="function">
    <text evidence="2 8">Catalyzes the removal of elemental sulfur and selenium atoms from L-cysteine, L-cystine, L-selenocysteine, and L-selenocystine to produce L-alanine.</text>
</comment>
<dbReference type="Gene3D" id="3.40.640.10">
    <property type="entry name" value="Type I PLP-dependent aspartate aminotransferase-like (Major domain)"/>
    <property type="match status" value="1"/>
</dbReference>
<comment type="similarity">
    <text evidence="3 8">Belongs to the class-V pyridoxal-phosphate-dependent aminotransferase family. Csd subfamily.</text>
</comment>
<evidence type="ECO:0000256" key="6">
    <source>
        <dbReference type="ARBA" id="ARBA00050776"/>
    </source>
</evidence>
<dbReference type="Gene3D" id="3.90.1150.10">
    <property type="entry name" value="Aspartate Aminotransferase, domain 1"/>
    <property type="match status" value="1"/>
</dbReference>
<evidence type="ECO:0000256" key="8">
    <source>
        <dbReference type="RuleBase" id="RU004506"/>
    </source>
</evidence>
<dbReference type="EC" id="2.8.1.7" evidence="8"/>
<dbReference type="PANTHER" id="PTHR43586">
    <property type="entry name" value="CYSTEINE DESULFURASE"/>
    <property type="match status" value="1"/>
</dbReference>
<evidence type="ECO:0000313" key="11">
    <source>
        <dbReference type="Proteomes" id="UP000379480"/>
    </source>
</evidence>
<sequence>MSELESSLQALPKQLLPASGYDVERVRQMFPILAQQIYGKPLVYLDSAATSQKPLAVIEAMSHFFLRENANVHRGVHYLSVRATEEYEKARAKVQGFLNAEQVEEIVFVRGTTEAVNLVAQTYGKAQVRAGDEVLISAMEHHSNIVPWQMLCEQTGARLRVAPINDSGELLLDELERLIGPRTRLLAVTHVSNVPGTINPIRRIVELAHARGVRVLVDGAQAAPHLEKVDVRALGCDFYALSGHKMYGPTGIGVLYGRHELLEAMPPYQGGGDMILSVSFEKTVYNKPPYRFEAGTPNMAGAIGLGAAIDFIGELGPAAIAAHEQSVLAYATKALTAVPGLRLIGTAAQKVGVLSFVLDGIHPHDIGTILDREGIAIRTGHHCAQPLMNRFGVAATARASLGCYSTEQDIDALVTGLAKVQEVFR</sequence>